<evidence type="ECO:0000256" key="2">
    <source>
        <dbReference type="ARBA" id="ARBA00022692"/>
    </source>
</evidence>
<dbReference type="CDD" id="cd16475">
    <property type="entry name" value="RING-H2_RNF121-like"/>
    <property type="match status" value="1"/>
</dbReference>
<evidence type="ECO:0000256" key="5">
    <source>
        <dbReference type="ARBA" id="ARBA00023136"/>
    </source>
</evidence>
<protein>
    <submittedName>
        <fullName evidence="7">RING finger protein 175</fullName>
    </submittedName>
</protein>
<dbReference type="GO" id="GO:0000139">
    <property type="term" value="C:Golgi membrane"/>
    <property type="evidence" value="ECO:0007669"/>
    <property type="project" value="TreeGrafter"/>
</dbReference>
<evidence type="ECO:0000313" key="7">
    <source>
        <dbReference type="EMBL" id="KFQ35320.1"/>
    </source>
</evidence>
<evidence type="ECO:0000256" key="4">
    <source>
        <dbReference type="ARBA" id="ARBA00022989"/>
    </source>
</evidence>
<evidence type="ECO:0000256" key="1">
    <source>
        <dbReference type="ARBA" id="ARBA00004141"/>
    </source>
</evidence>
<dbReference type="PANTHER" id="PTHR13407:SF2">
    <property type="entry name" value="RING FINGER PROTEIN 175"/>
    <property type="match status" value="1"/>
</dbReference>
<organism evidence="7 8">
    <name type="scientific">Mesitornis unicolor</name>
    <name type="common">brown roatelo</name>
    <dbReference type="NCBI Taxonomy" id="54374"/>
    <lineage>
        <taxon>Eukaryota</taxon>
        <taxon>Metazoa</taxon>
        <taxon>Chordata</taxon>
        <taxon>Craniata</taxon>
        <taxon>Vertebrata</taxon>
        <taxon>Euteleostomi</taxon>
        <taxon>Archelosauria</taxon>
        <taxon>Archosauria</taxon>
        <taxon>Dinosauria</taxon>
        <taxon>Saurischia</taxon>
        <taxon>Theropoda</taxon>
        <taxon>Coelurosauria</taxon>
        <taxon>Aves</taxon>
        <taxon>Neognathae</taxon>
        <taxon>Neoaves</taxon>
        <taxon>Columbimorphae</taxon>
        <taxon>Mesitornithiformes</taxon>
        <taxon>Mesitornithidae</taxon>
        <taxon>Mesitornis</taxon>
    </lineage>
</organism>
<feature type="transmembrane region" description="Helical" evidence="6">
    <location>
        <begin position="20"/>
        <end position="39"/>
    </location>
</feature>
<sequence>LVTLLQMWVVPLYFTIRIYWWRTLSMQGMLSIIASYIIFRTTCKTLSGKIPQLVYKWFLLTYVLSCAIRIVGYQALIFIMSGFNFFIYIAIFGMDFGVMLLFYRLYLKSSRQILVFCVSSKILIISWYASWHYGIPRRNLANDICALRGQKIFVDINEEGIIENTYQLSCNHVYPFHEFCICGWCIAGKNQNCPYCPEKADLKRILNGYARVLYGQLFNRLCYLVVWQQVAVGIIQGINYSLGLE</sequence>
<dbReference type="SUPFAM" id="SSF57850">
    <property type="entry name" value="RING/U-box"/>
    <property type="match status" value="1"/>
</dbReference>
<dbReference type="GO" id="GO:0046872">
    <property type="term" value="F:metal ion binding"/>
    <property type="evidence" value="ECO:0007669"/>
    <property type="project" value="UniProtKB-KW"/>
</dbReference>
<accession>A0A091S465</accession>
<comment type="subcellular location">
    <subcellularLocation>
        <location evidence="1">Membrane</location>
        <topology evidence="1">Multi-pass membrane protein</topology>
    </subcellularLocation>
</comment>
<evidence type="ECO:0000256" key="6">
    <source>
        <dbReference type="SAM" id="Phobius"/>
    </source>
</evidence>
<dbReference type="GO" id="GO:0061630">
    <property type="term" value="F:ubiquitin protein ligase activity"/>
    <property type="evidence" value="ECO:0007669"/>
    <property type="project" value="TreeGrafter"/>
</dbReference>
<feature type="non-terminal residue" evidence="7">
    <location>
        <position position="245"/>
    </location>
</feature>
<gene>
    <name evidence="7" type="ORF">N332_14169</name>
</gene>
<keyword evidence="2 6" id="KW-0812">Transmembrane</keyword>
<keyword evidence="4 6" id="KW-1133">Transmembrane helix</keyword>
<feature type="transmembrane region" description="Helical" evidence="6">
    <location>
        <begin position="59"/>
        <end position="79"/>
    </location>
</feature>
<dbReference type="Gene3D" id="3.30.40.10">
    <property type="entry name" value="Zinc/RING finger domain, C3HC4 (zinc finger)"/>
    <property type="match status" value="1"/>
</dbReference>
<dbReference type="Proteomes" id="UP000053369">
    <property type="component" value="Unassembled WGS sequence"/>
</dbReference>
<feature type="non-terminal residue" evidence="7">
    <location>
        <position position="1"/>
    </location>
</feature>
<dbReference type="PANTHER" id="PTHR13407">
    <property type="entry name" value="RNF121 PROTEIN"/>
    <property type="match status" value="1"/>
</dbReference>
<dbReference type="GO" id="GO:0036503">
    <property type="term" value="P:ERAD pathway"/>
    <property type="evidence" value="ECO:0007669"/>
    <property type="project" value="TreeGrafter"/>
</dbReference>
<proteinExistence type="predicted"/>
<evidence type="ECO:0000313" key="8">
    <source>
        <dbReference type="Proteomes" id="UP000053369"/>
    </source>
</evidence>
<feature type="transmembrane region" description="Helical" evidence="6">
    <location>
        <begin position="85"/>
        <end position="106"/>
    </location>
</feature>
<evidence type="ECO:0000256" key="3">
    <source>
        <dbReference type="ARBA" id="ARBA00022723"/>
    </source>
</evidence>
<keyword evidence="3" id="KW-0479">Metal-binding</keyword>
<dbReference type="AlphaFoldDB" id="A0A091S465"/>
<keyword evidence="8" id="KW-1185">Reference proteome</keyword>
<feature type="transmembrane region" description="Helical" evidence="6">
    <location>
        <begin position="113"/>
        <end position="131"/>
    </location>
</feature>
<dbReference type="InterPro" id="IPR013083">
    <property type="entry name" value="Znf_RING/FYVE/PHD"/>
</dbReference>
<reference evidence="7 8" key="1">
    <citation type="submission" date="2014-04" db="EMBL/GenBank/DDBJ databases">
        <title>Genome evolution of avian class.</title>
        <authorList>
            <person name="Zhang G."/>
            <person name="Li C."/>
        </authorList>
    </citation>
    <scope>NUCLEOTIDE SEQUENCE [LARGE SCALE GENOMIC DNA]</scope>
    <source>
        <strain evidence="7">BGI_N332</strain>
    </source>
</reference>
<dbReference type="InterPro" id="IPR040176">
    <property type="entry name" value="RNF121/RNF175"/>
</dbReference>
<keyword evidence="5 6" id="KW-0472">Membrane</keyword>
<dbReference type="EMBL" id="KK810710">
    <property type="protein sequence ID" value="KFQ35320.1"/>
    <property type="molecule type" value="Genomic_DNA"/>
</dbReference>
<name>A0A091S465_9AVES</name>
<dbReference type="GO" id="GO:0005789">
    <property type="term" value="C:endoplasmic reticulum membrane"/>
    <property type="evidence" value="ECO:0007669"/>
    <property type="project" value="TreeGrafter"/>
</dbReference>